<evidence type="ECO:0000256" key="1">
    <source>
        <dbReference type="ARBA" id="ARBA00004448"/>
    </source>
</evidence>
<evidence type="ECO:0000256" key="11">
    <source>
        <dbReference type="PIRSR" id="PIRSR607992-2"/>
    </source>
</evidence>
<dbReference type="STRING" id="669874.A0A1E4TSS8"/>
<dbReference type="InterPro" id="IPR007992">
    <property type="entry name" value="CybS"/>
</dbReference>
<dbReference type="InterPro" id="IPR034804">
    <property type="entry name" value="SQR/QFR_C/D"/>
</dbReference>
<keyword evidence="3" id="KW-0813">Transport</keyword>
<dbReference type="GO" id="GO:0042721">
    <property type="term" value="C:TIM22 mitochondrial import inner membrane insertion complex"/>
    <property type="evidence" value="ECO:0007669"/>
    <property type="project" value="EnsemblFungi"/>
</dbReference>
<dbReference type="PANTHER" id="PTHR13337:SF2">
    <property type="entry name" value="SUCCINATE DEHYDROGENASE [UBIQUINONE] CYTOCHROME B SMALL SUBUNIT, MITOCHONDRIAL"/>
    <property type="match status" value="1"/>
</dbReference>
<dbReference type="GO" id="GO:0045039">
    <property type="term" value="P:protein insertion into mitochondrial inner membrane"/>
    <property type="evidence" value="ECO:0007669"/>
    <property type="project" value="EnsemblFungi"/>
</dbReference>
<keyword evidence="4" id="KW-0812">Transmembrane</keyword>
<evidence type="ECO:0000256" key="12">
    <source>
        <dbReference type="RuleBase" id="RU364031"/>
    </source>
</evidence>
<organism evidence="13 14">
    <name type="scientific">Pachysolen tannophilus NRRL Y-2460</name>
    <dbReference type="NCBI Taxonomy" id="669874"/>
    <lineage>
        <taxon>Eukaryota</taxon>
        <taxon>Fungi</taxon>
        <taxon>Dikarya</taxon>
        <taxon>Ascomycota</taxon>
        <taxon>Saccharomycotina</taxon>
        <taxon>Pichiomycetes</taxon>
        <taxon>Pachysolenaceae</taxon>
        <taxon>Pachysolen</taxon>
    </lineage>
</organism>
<comment type="subcellular location">
    <subcellularLocation>
        <location evidence="1 12">Mitochondrion inner membrane</location>
        <topology evidence="1 12">Multi-pass membrane protein</topology>
    </subcellularLocation>
</comment>
<dbReference type="PANTHER" id="PTHR13337">
    <property type="entry name" value="SUCCINATE DEHYDROGENASE"/>
    <property type="match status" value="1"/>
</dbReference>
<sequence>MFKSVGVSGICQRSLSLKSLSFRPFLDSFKLIPQPAGHVVGSLNDPFVPPAADHVHGSYHWTYDRLMTVAMIPLSMTPFISGIAHPIIDAGLCSLLLLHCKAGFESCIVDYIPKRVYGIWHNIAMRLLQLGSWISLYGIYVLETESNGMFEFISSIWGA</sequence>
<dbReference type="Proteomes" id="UP000094236">
    <property type="component" value="Unassembled WGS sequence"/>
</dbReference>
<dbReference type="GO" id="GO:0046685">
    <property type="term" value="P:response to arsenic-containing substance"/>
    <property type="evidence" value="ECO:0007669"/>
    <property type="project" value="EnsemblFungi"/>
</dbReference>
<keyword evidence="9 12" id="KW-0472">Membrane</keyword>
<keyword evidence="11" id="KW-0408">Iron</keyword>
<evidence type="ECO:0000313" key="14">
    <source>
        <dbReference type="Proteomes" id="UP000094236"/>
    </source>
</evidence>
<dbReference type="GO" id="GO:0048039">
    <property type="term" value="F:ubiquinone binding"/>
    <property type="evidence" value="ECO:0007669"/>
    <property type="project" value="TreeGrafter"/>
</dbReference>
<dbReference type="GO" id="GO:0006970">
    <property type="term" value="P:response to osmotic stress"/>
    <property type="evidence" value="ECO:0007669"/>
    <property type="project" value="EnsemblFungi"/>
</dbReference>
<evidence type="ECO:0000256" key="2">
    <source>
        <dbReference type="ARBA" id="ARBA00007294"/>
    </source>
</evidence>
<evidence type="ECO:0000256" key="8">
    <source>
        <dbReference type="ARBA" id="ARBA00023128"/>
    </source>
</evidence>
<dbReference type="GO" id="GO:0006121">
    <property type="term" value="P:mitochondrial electron transport, succinate to ubiquinone"/>
    <property type="evidence" value="ECO:0007669"/>
    <property type="project" value="TreeGrafter"/>
</dbReference>
<keyword evidence="11" id="KW-0479">Metal-binding</keyword>
<dbReference type="GO" id="GO:0008320">
    <property type="term" value="F:protein transmembrane transporter activity"/>
    <property type="evidence" value="ECO:0007669"/>
    <property type="project" value="EnsemblFungi"/>
</dbReference>
<name>A0A1E4TSS8_PACTA</name>
<dbReference type="Gene3D" id="1.20.1300.10">
    <property type="entry name" value="Fumarate reductase/succinate dehydrogenase, transmembrane subunit"/>
    <property type="match status" value="1"/>
</dbReference>
<keyword evidence="7" id="KW-1133">Transmembrane helix</keyword>
<evidence type="ECO:0000256" key="9">
    <source>
        <dbReference type="ARBA" id="ARBA00023136"/>
    </source>
</evidence>
<evidence type="ECO:0000313" key="13">
    <source>
        <dbReference type="EMBL" id="ODV94823.1"/>
    </source>
</evidence>
<dbReference type="CDD" id="cd03496">
    <property type="entry name" value="SQR_TypeC_CybS"/>
    <property type="match status" value="1"/>
</dbReference>
<evidence type="ECO:0000256" key="10">
    <source>
        <dbReference type="PIRSR" id="PIRSR607992-1"/>
    </source>
</evidence>
<dbReference type="OrthoDB" id="18577at2759"/>
<evidence type="ECO:0000256" key="4">
    <source>
        <dbReference type="ARBA" id="ARBA00022692"/>
    </source>
</evidence>
<dbReference type="GO" id="GO:0006099">
    <property type="term" value="P:tricarboxylic acid cycle"/>
    <property type="evidence" value="ECO:0007669"/>
    <property type="project" value="TreeGrafter"/>
</dbReference>
<keyword evidence="14" id="KW-1185">Reference proteome</keyword>
<evidence type="ECO:0000256" key="7">
    <source>
        <dbReference type="ARBA" id="ARBA00022989"/>
    </source>
</evidence>
<feature type="binding site" evidence="10">
    <location>
        <position position="111"/>
    </location>
    <ligand>
        <name>a ubiquinone</name>
        <dbReference type="ChEBI" id="CHEBI:16389"/>
        <note>ligand shared with IP/SDHB</note>
    </ligand>
</feature>
<evidence type="ECO:0000256" key="6">
    <source>
        <dbReference type="ARBA" id="ARBA00022946"/>
    </source>
</evidence>
<dbReference type="GO" id="GO:0006915">
    <property type="term" value="P:apoptotic process"/>
    <property type="evidence" value="ECO:0007669"/>
    <property type="project" value="EnsemblFungi"/>
</dbReference>
<comment type="similarity">
    <text evidence="2 12">Belongs to the CybS family.</text>
</comment>
<dbReference type="AlphaFoldDB" id="A0A1E4TSS8"/>
<evidence type="ECO:0000256" key="3">
    <source>
        <dbReference type="ARBA" id="ARBA00022448"/>
    </source>
</evidence>
<dbReference type="GO" id="GO:0034599">
    <property type="term" value="P:cellular response to oxidative stress"/>
    <property type="evidence" value="ECO:0007669"/>
    <property type="project" value="EnsemblFungi"/>
</dbReference>
<keyword evidence="8 12" id="KW-0496">Mitochondrion</keyword>
<evidence type="ECO:0000256" key="5">
    <source>
        <dbReference type="ARBA" id="ARBA00022792"/>
    </source>
</evidence>
<keyword evidence="5 12" id="KW-0999">Mitochondrion inner membrane</keyword>
<dbReference type="EMBL" id="KV454015">
    <property type="protein sequence ID" value="ODV94823.1"/>
    <property type="molecule type" value="Genomic_DNA"/>
</dbReference>
<dbReference type="GO" id="GO:0046872">
    <property type="term" value="F:metal ion binding"/>
    <property type="evidence" value="ECO:0007669"/>
    <property type="project" value="UniProtKB-KW"/>
</dbReference>
<proteinExistence type="inferred from homology"/>
<feature type="binding site" description="axial binding residue" evidence="11">
    <location>
        <position position="99"/>
    </location>
    <ligand>
        <name>heme b</name>
        <dbReference type="ChEBI" id="CHEBI:60344"/>
        <note>ligand shared with SDHC</note>
    </ligand>
    <ligandPart>
        <name>Fe</name>
        <dbReference type="ChEBI" id="CHEBI:18248"/>
    </ligandPart>
</feature>
<dbReference type="GO" id="GO:0020037">
    <property type="term" value="F:heme binding"/>
    <property type="evidence" value="ECO:0007669"/>
    <property type="project" value="TreeGrafter"/>
</dbReference>
<gene>
    <name evidence="13" type="ORF">PACTADRAFT_76429</name>
</gene>
<dbReference type="FunFam" id="1.20.1300.10:FF:000007">
    <property type="entry name" value="Succinate dehydrogenase [ubiquinone] cytochrome b small subunit"/>
    <property type="match status" value="1"/>
</dbReference>
<accession>A0A1E4TSS8</accession>
<protein>
    <recommendedName>
        <fullName evidence="12">Succinate dehydrogenase [ubiquinone] cytochrome b small subunit</fullName>
    </recommendedName>
</protein>
<reference evidence="14" key="1">
    <citation type="submission" date="2016-05" db="EMBL/GenBank/DDBJ databases">
        <title>Comparative genomics of biotechnologically important yeasts.</title>
        <authorList>
            <consortium name="DOE Joint Genome Institute"/>
            <person name="Riley R."/>
            <person name="Haridas S."/>
            <person name="Wolfe K.H."/>
            <person name="Lopes M.R."/>
            <person name="Hittinger C.T."/>
            <person name="Goker M."/>
            <person name="Salamov A."/>
            <person name="Wisecaver J."/>
            <person name="Long T.M."/>
            <person name="Aerts A.L."/>
            <person name="Barry K."/>
            <person name="Choi C."/>
            <person name="Clum A."/>
            <person name="Coughlan A.Y."/>
            <person name="Deshpande S."/>
            <person name="Douglass A.P."/>
            <person name="Hanson S.J."/>
            <person name="Klenk H.-P."/>
            <person name="Labutti K."/>
            <person name="Lapidus A."/>
            <person name="Lindquist E."/>
            <person name="Lipzen A."/>
            <person name="Meier-Kolthoff J.P."/>
            <person name="Ohm R.A."/>
            <person name="Otillar R.P."/>
            <person name="Pangilinan J."/>
            <person name="Peng Y."/>
            <person name="Rokas A."/>
            <person name="Rosa C.A."/>
            <person name="Scheuner C."/>
            <person name="Sibirny A.A."/>
            <person name="Slot J.C."/>
            <person name="Stielow J.B."/>
            <person name="Sun H."/>
            <person name="Kurtzman C.P."/>
            <person name="Blackwell M."/>
            <person name="Grigoriev I.V."/>
            <person name="Jeffries T.W."/>
        </authorList>
    </citation>
    <scope>NUCLEOTIDE SEQUENCE [LARGE SCALE GENOMIC DNA]</scope>
    <source>
        <strain evidence="14">NRRL Y-2460</strain>
    </source>
</reference>
<keyword evidence="6 12" id="KW-0809">Transit peptide</keyword>
<dbReference type="Pfam" id="PF05328">
    <property type="entry name" value="CybS"/>
    <property type="match status" value="1"/>
</dbReference>